<keyword evidence="8 12" id="KW-0808">Transferase</keyword>
<dbReference type="SUPFAM" id="SSF75217">
    <property type="entry name" value="alpha/beta knot"/>
    <property type="match status" value="1"/>
</dbReference>
<dbReference type="InterPro" id="IPR029026">
    <property type="entry name" value="tRNA_m1G_MTases_N"/>
</dbReference>
<dbReference type="PANTHER" id="PTHR30027">
    <property type="entry name" value="RIBOSOMAL RNA SMALL SUBUNIT METHYLTRANSFERASE E"/>
    <property type="match status" value="1"/>
</dbReference>
<evidence type="ECO:0000256" key="1">
    <source>
        <dbReference type="ARBA" id="ARBA00004496"/>
    </source>
</evidence>
<evidence type="ECO:0000256" key="7">
    <source>
        <dbReference type="ARBA" id="ARBA00022603"/>
    </source>
</evidence>
<sequence length="248" mass="25452">MAVLPHGAAVFLVDAVVPGLLELAGAEGRHALVRRLRTGETVVVADGAGGWATARVTAVQRGGVVLDVGPVARTPEPDVRVLLVQALPKGERGELAVDLATEAGVDGIVPWAAARCVVRWTDDERAGRGVQRWQAAAREAAKQARRPWVPEVHPLATTADVLRRAAGCAAVLVLHEDADVPLTRVPLPSGGTVMVVVGPEGGITDLELAEFVGAGGVPVRLGPQVLRSSTAGAVALGALGVLAGRWPG</sequence>
<evidence type="ECO:0000256" key="9">
    <source>
        <dbReference type="ARBA" id="ARBA00022691"/>
    </source>
</evidence>
<keyword evidence="5 12" id="KW-0963">Cytoplasm</keyword>
<dbReference type="InterPro" id="IPR046886">
    <property type="entry name" value="RsmE_MTase_dom"/>
</dbReference>
<feature type="domain" description="Ribosomal RNA small subunit methyltransferase E methyltransferase" evidence="13">
    <location>
        <begin position="77"/>
        <end position="239"/>
    </location>
</feature>
<dbReference type="Pfam" id="PF20260">
    <property type="entry name" value="PUA_4"/>
    <property type="match status" value="1"/>
</dbReference>
<name>A0A917SIQ2_9ACTN</name>
<dbReference type="Pfam" id="PF04452">
    <property type="entry name" value="Methyltrans_RNA"/>
    <property type="match status" value="1"/>
</dbReference>
<evidence type="ECO:0000256" key="10">
    <source>
        <dbReference type="ARBA" id="ARBA00025699"/>
    </source>
</evidence>
<evidence type="ECO:0000259" key="14">
    <source>
        <dbReference type="Pfam" id="PF20260"/>
    </source>
</evidence>
<dbReference type="Proteomes" id="UP000655208">
    <property type="component" value="Unassembled WGS sequence"/>
</dbReference>
<evidence type="ECO:0000256" key="11">
    <source>
        <dbReference type="ARBA" id="ARBA00047944"/>
    </source>
</evidence>
<dbReference type="SUPFAM" id="SSF88697">
    <property type="entry name" value="PUA domain-like"/>
    <property type="match status" value="1"/>
</dbReference>
<evidence type="ECO:0000256" key="6">
    <source>
        <dbReference type="ARBA" id="ARBA00022552"/>
    </source>
</evidence>
<dbReference type="InterPro" id="IPR046887">
    <property type="entry name" value="RsmE_PUA-like"/>
</dbReference>
<gene>
    <name evidence="15" type="ORF">GCM10011594_00110</name>
</gene>
<comment type="caution">
    <text evidence="15">The sequence shown here is derived from an EMBL/GenBank/DDBJ whole genome shotgun (WGS) entry which is preliminary data.</text>
</comment>
<dbReference type="PIRSF" id="PIRSF015601">
    <property type="entry name" value="MTase_slr0722"/>
    <property type="match status" value="1"/>
</dbReference>
<dbReference type="InterPro" id="IPR029028">
    <property type="entry name" value="Alpha/beta_knot_MTases"/>
</dbReference>
<keyword evidence="6 12" id="KW-0698">rRNA processing</keyword>
<protein>
    <recommendedName>
        <fullName evidence="4 12">Ribosomal RNA small subunit methyltransferase E</fullName>
        <ecNumber evidence="3 12">2.1.1.193</ecNumber>
    </recommendedName>
</protein>
<proteinExistence type="inferred from homology"/>
<keyword evidence="16" id="KW-1185">Reference proteome</keyword>
<dbReference type="GO" id="GO:0070475">
    <property type="term" value="P:rRNA base methylation"/>
    <property type="evidence" value="ECO:0007669"/>
    <property type="project" value="TreeGrafter"/>
</dbReference>
<evidence type="ECO:0000256" key="12">
    <source>
        <dbReference type="PIRNR" id="PIRNR015601"/>
    </source>
</evidence>
<dbReference type="NCBIfam" id="TIGR00046">
    <property type="entry name" value="RsmE family RNA methyltransferase"/>
    <property type="match status" value="1"/>
</dbReference>
<dbReference type="Gene3D" id="2.40.240.20">
    <property type="entry name" value="Hypothetical PUA domain-like, domain 1"/>
    <property type="match status" value="1"/>
</dbReference>
<dbReference type="InterPro" id="IPR006700">
    <property type="entry name" value="RsmE"/>
</dbReference>
<keyword evidence="7 12" id="KW-0489">Methyltransferase</keyword>
<dbReference type="PANTHER" id="PTHR30027:SF3">
    <property type="entry name" value="16S RRNA (URACIL(1498)-N(3))-METHYLTRANSFERASE"/>
    <property type="match status" value="1"/>
</dbReference>
<keyword evidence="9 12" id="KW-0949">S-adenosyl-L-methionine</keyword>
<dbReference type="AlphaFoldDB" id="A0A917SIQ2"/>
<comment type="function">
    <text evidence="10 12">Specifically methylates the N3 position of the uracil ring of uridine 1498 (m3U1498) in 16S rRNA. Acts on the fully assembled 30S ribosomal subunit.</text>
</comment>
<dbReference type="RefSeq" id="WP_229673454.1">
    <property type="nucleotide sequence ID" value="NZ_BMNA01000001.1"/>
</dbReference>
<evidence type="ECO:0000256" key="3">
    <source>
        <dbReference type="ARBA" id="ARBA00012328"/>
    </source>
</evidence>
<dbReference type="InterPro" id="IPR015947">
    <property type="entry name" value="PUA-like_sf"/>
</dbReference>
<dbReference type="GO" id="GO:0070042">
    <property type="term" value="F:rRNA (uridine-N3-)-methyltransferase activity"/>
    <property type="evidence" value="ECO:0007669"/>
    <property type="project" value="TreeGrafter"/>
</dbReference>
<organism evidence="15 16">
    <name type="scientific">Nakamurella endophytica</name>
    <dbReference type="NCBI Taxonomy" id="1748367"/>
    <lineage>
        <taxon>Bacteria</taxon>
        <taxon>Bacillati</taxon>
        <taxon>Actinomycetota</taxon>
        <taxon>Actinomycetes</taxon>
        <taxon>Nakamurellales</taxon>
        <taxon>Nakamurellaceae</taxon>
        <taxon>Nakamurella</taxon>
    </lineage>
</organism>
<dbReference type="GO" id="GO:0005737">
    <property type="term" value="C:cytoplasm"/>
    <property type="evidence" value="ECO:0007669"/>
    <property type="project" value="UniProtKB-SubCell"/>
</dbReference>
<reference evidence="15" key="2">
    <citation type="submission" date="2020-09" db="EMBL/GenBank/DDBJ databases">
        <authorList>
            <person name="Sun Q."/>
            <person name="Zhou Y."/>
        </authorList>
    </citation>
    <scope>NUCLEOTIDE SEQUENCE</scope>
    <source>
        <strain evidence="15">CGMCC 4.7308</strain>
    </source>
</reference>
<feature type="domain" description="Ribosomal RNA small subunit methyltransferase E PUA-like" evidence="14">
    <location>
        <begin position="23"/>
        <end position="67"/>
    </location>
</feature>
<comment type="catalytic activity">
    <reaction evidence="11 12">
        <text>uridine(1498) in 16S rRNA + S-adenosyl-L-methionine = N(3)-methyluridine(1498) in 16S rRNA + S-adenosyl-L-homocysteine + H(+)</text>
        <dbReference type="Rhea" id="RHEA:42920"/>
        <dbReference type="Rhea" id="RHEA-COMP:10283"/>
        <dbReference type="Rhea" id="RHEA-COMP:10284"/>
        <dbReference type="ChEBI" id="CHEBI:15378"/>
        <dbReference type="ChEBI" id="CHEBI:57856"/>
        <dbReference type="ChEBI" id="CHEBI:59789"/>
        <dbReference type="ChEBI" id="CHEBI:65315"/>
        <dbReference type="ChEBI" id="CHEBI:74502"/>
        <dbReference type="EC" id="2.1.1.193"/>
    </reaction>
</comment>
<dbReference type="EMBL" id="BMNA01000001">
    <property type="protein sequence ID" value="GGL84440.1"/>
    <property type="molecule type" value="Genomic_DNA"/>
</dbReference>
<evidence type="ECO:0000313" key="15">
    <source>
        <dbReference type="EMBL" id="GGL84440.1"/>
    </source>
</evidence>
<dbReference type="EC" id="2.1.1.193" evidence="3 12"/>
<evidence type="ECO:0000256" key="4">
    <source>
        <dbReference type="ARBA" id="ARBA00013673"/>
    </source>
</evidence>
<dbReference type="NCBIfam" id="NF008693">
    <property type="entry name" value="PRK11713.2-3"/>
    <property type="match status" value="1"/>
</dbReference>
<evidence type="ECO:0000313" key="16">
    <source>
        <dbReference type="Proteomes" id="UP000655208"/>
    </source>
</evidence>
<reference evidence="15" key="1">
    <citation type="journal article" date="2014" name="Int. J. Syst. Evol. Microbiol.">
        <title>Complete genome sequence of Corynebacterium casei LMG S-19264T (=DSM 44701T), isolated from a smear-ripened cheese.</title>
        <authorList>
            <consortium name="US DOE Joint Genome Institute (JGI-PGF)"/>
            <person name="Walter F."/>
            <person name="Albersmeier A."/>
            <person name="Kalinowski J."/>
            <person name="Ruckert C."/>
        </authorList>
    </citation>
    <scope>NUCLEOTIDE SEQUENCE</scope>
    <source>
        <strain evidence="15">CGMCC 4.7308</strain>
    </source>
</reference>
<evidence type="ECO:0000256" key="5">
    <source>
        <dbReference type="ARBA" id="ARBA00022490"/>
    </source>
</evidence>
<dbReference type="CDD" id="cd18084">
    <property type="entry name" value="RsmE-like"/>
    <property type="match status" value="1"/>
</dbReference>
<comment type="similarity">
    <text evidence="2 12">Belongs to the RNA methyltransferase RsmE family.</text>
</comment>
<comment type="subcellular location">
    <subcellularLocation>
        <location evidence="1 12">Cytoplasm</location>
    </subcellularLocation>
</comment>
<evidence type="ECO:0000256" key="8">
    <source>
        <dbReference type="ARBA" id="ARBA00022679"/>
    </source>
</evidence>
<accession>A0A917SIQ2</accession>
<dbReference type="Gene3D" id="3.40.1280.10">
    <property type="match status" value="1"/>
</dbReference>
<dbReference type="FunFam" id="3.40.1280.10:FF:000023">
    <property type="entry name" value="Ribosomal RNA small subunit methyltransferase E"/>
    <property type="match status" value="1"/>
</dbReference>
<evidence type="ECO:0000259" key="13">
    <source>
        <dbReference type="Pfam" id="PF04452"/>
    </source>
</evidence>
<evidence type="ECO:0000256" key="2">
    <source>
        <dbReference type="ARBA" id="ARBA00005528"/>
    </source>
</evidence>